<proteinExistence type="predicted"/>
<dbReference type="RefSeq" id="WP_007801202.1">
    <property type="nucleotide sequence ID" value="NZ_DS022276.1"/>
</dbReference>
<name>Q0FP93_SALBH</name>
<organism evidence="2 3">
    <name type="scientific">Salipiger bermudensis (strain DSM 26914 / JCM 13377 / KCTC 12554 / HTCC2601)</name>
    <name type="common">Pelagibaca bermudensis</name>
    <dbReference type="NCBI Taxonomy" id="314265"/>
    <lineage>
        <taxon>Bacteria</taxon>
        <taxon>Pseudomonadati</taxon>
        <taxon>Pseudomonadota</taxon>
        <taxon>Alphaproteobacteria</taxon>
        <taxon>Rhodobacterales</taxon>
        <taxon>Roseobacteraceae</taxon>
        <taxon>Salipiger</taxon>
    </lineage>
</organism>
<keyword evidence="3" id="KW-1185">Reference proteome</keyword>
<evidence type="ECO:0000313" key="3">
    <source>
        <dbReference type="Proteomes" id="UP000006230"/>
    </source>
</evidence>
<keyword evidence="1" id="KW-0812">Transmembrane</keyword>
<dbReference type="OrthoDB" id="7876721at2"/>
<keyword evidence="1" id="KW-0472">Membrane</keyword>
<keyword evidence="1" id="KW-1133">Transmembrane helix</keyword>
<dbReference type="GeneID" id="92505385"/>
<evidence type="ECO:0000313" key="2">
    <source>
        <dbReference type="EMBL" id="EAU45966.1"/>
    </source>
</evidence>
<accession>Q0FP93</accession>
<evidence type="ECO:0000256" key="1">
    <source>
        <dbReference type="SAM" id="Phobius"/>
    </source>
</evidence>
<comment type="caution">
    <text evidence="2">The sequence shown here is derived from an EMBL/GenBank/DDBJ whole genome shotgun (WGS) entry which is preliminary data.</text>
</comment>
<dbReference type="HOGENOM" id="CLU_203067_0_0_5"/>
<protein>
    <submittedName>
        <fullName evidence="2">Uncharacterized protein</fullName>
    </submittedName>
</protein>
<dbReference type="Proteomes" id="UP000006230">
    <property type="component" value="Unassembled WGS sequence"/>
</dbReference>
<dbReference type="eggNOG" id="ENOG50347TD">
    <property type="taxonomic scope" value="Bacteria"/>
</dbReference>
<dbReference type="EMBL" id="AATQ01000019">
    <property type="protein sequence ID" value="EAU45966.1"/>
    <property type="molecule type" value="Genomic_DNA"/>
</dbReference>
<dbReference type="AlphaFoldDB" id="Q0FP93"/>
<dbReference type="STRING" id="314265.R2601_26871"/>
<feature type="transmembrane region" description="Helical" evidence="1">
    <location>
        <begin position="6"/>
        <end position="24"/>
    </location>
</feature>
<feature type="transmembrane region" description="Helical" evidence="1">
    <location>
        <begin position="36"/>
        <end position="59"/>
    </location>
</feature>
<sequence>MIQQLAIQSLGTGIGVFLGVLIGLGIRKRKGKTEGLLGGSVLLTASAAAGLAMLVMMTMKYFTAV</sequence>
<gene>
    <name evidence="2" type="ORF">R2601_26871</name>
</gene>
<reference evidence="2 3" key="1">
    <citation type="journal article" date="2010" name="J. Bacteriol.">
        <title>Genome sequences of Pelagibaca bermudensis HTCC2601T and Maritimibacter alkaliphilus HTCC2654T, the type strains of two marine Roseobacter genera.</title>
        <authorList>
            <person name="Thrash J.C."/>
            <person name="Cho J.C."/>
            <person name="Ferriera S."/>
            <person name="Johnson J."/>
            <person name="Vergin K.L."/>
            <person name="Giovannoni S.J."/>
        </authorList>
    </citation>
    <scope>NUCLEOTIDE SEQUENCE [LARGE SCALE GENOMIC DNA]</scope>
    <source>
        <strain evidence="3">DSM 26914 / JCM 13377 / KCTC 12554 / HTCC2601</strain>
    </source>
</reference>